<evidence type="ECO:0000256" key="11">
    <source>
        <dbReference type="SAM" id="MobiDB-lite"/>
    </source>
</evidence>
<protein>
    <submittedName>
        <fullName evidence="13">Receptor-like protein</fullName>
    </submittedName>
</protein>
<evidence type="ECO:0000256" key="2">
    <source>
        <dbReference type="ARBA" id="ARBA00009592"/>
    </source>
</evidence>
<proteinExistence type="inferred from homology"/>
<evidence type="ECO:0000256" key="3">
    <source>
        <dbReference type="ARBA" id="ARBA00022475"/>
    </source>
</evidence>
<dbReference type="Pfam" id="PF00560">
    <property type="entry name" value="LRR_1"/>
    <property type="match status" value="5"/>
</dbReference>
<evidence type="ECO:0000256" key="4">
    <source>
        <dbReference type="ARBA" id="ARBA00022614"/>
    </source>
</evidence>
<keyword evidence="4" id="KW-0433">Leucine-rich repeat</keyword>
<dbReference type="Gene3D" id="3.80.10.10">
    <property type="entry name" value="Ribonuclease Inhibitor"/>
    <property type="match status" value="2"/>
</dbReference>
<keyword evidence="9 13" id="KW-0675">Receptor</keyword>
<keyword evidence="6" id="KW-0677">Repeat</keyword>
<dbReference type="PRINTS" id="PR00019">
    <property type="entry name" value="LEURICHRPT"/>
</dbReference>
<dbReference type="FunFam" id="3.80.10.10:FF:000383">
    <property type="entry name" value="Leucine-rich repeat receptor protein kinase EMS1"/>
    <property type="match status" value="1"/>
</dbReference>
<dbReference type="PROSITE" id="PS51450">
    <property type="entry name" value="LRR"/>
    <property type="match status" value="2"/>
</dbReference>
<accession>A0AAD7PN50</accession>
<dbReference type="KEGG" id="qsa:O6P43_021266"/>
<dbReference type="InterPro" id="IPR032675">
    <property type="entry name" value="LRR_dom_sf"/>
</dbReference>
<dbReference type="FunFam" id="3.80.10.10:FF:000111">
    <property type="entry name" value="LRR receptor-like serine/threonine-protein kinase ERECTA"/>
    <property type="match status" value="1"/>
</dbReference>
<evidence type="ECO:0000256" key="8">
    <source>
        <dbReference type="ARBA" id="ARBA00023136"/>
    </source>
</evidence>
<evidence type="ECO:0000256" key="5">
    <source>
        <dbReference type="ARBA" id="ARBA00022692"/>
    </source>
</evidence>
<evidence type="ECO:0000313" key="14">
    <source>
        <dbReference type="Proteomes" id="UP001163823"/>
    </source>
</evidence>
<comment type="similarity">
    <text evidence="2">Belongs to the RLP family.</text>
</comment>
<dbReference type="SUPFAM" id="SSF52058">
    <property type="entry name" value="L domain-like"/>
    <property type="match status" value="1"/>
</dbReference>
<dbReference type="InterPro" id="IPR003591">
    <property type="entry name" value="Leu-rich_rpt_typical-subtyp"/>
</dbReference>
<feature type="region of interest" description="Disordered" evidence="11">
    <location>
        <begin position="531"/>
        <end position="553"/>
    </location>
</feature>
<gene>
    <name evidence="13" type="ORF">O6P43_021266</name>
</gene>
<dbReference type="InterPro" id="IPR001611">
    <property type="entry name" value="Leu-rich_rpt"/>
</dbReference>
<comment type="caution">
    <text evidence="13">The sequence shown here is derived from an EMBL/GenBank/DDBJ whole genome shotgun (WGS) entry which is preliminary data.</text>
</comment>
<organism evidence="13 14">
    <name type="scientific">Quillaja saponaria</name>
    <name type="common">Soap bark tree</name>
    <dbReference type="NCBI Taxonomy" id="32244"/>
    <lineage>
        <taxon>Eukaryota</taxon>
        <taxon>Viridiplantae</taxon>
        <taxon>Streptophyta</taxon>
        <taxon>Embryophyta</taxon>
        <taxon>Tracheophyta</taxon>
        <taxon>Spermatophyta</taxon>
        <taxon>Magnoliopsida</taxon>
        <taxon>eudicotyledons</taxon>
        <taxon>Gunneridae</taxon>
        <taxon>Pentapetalae</taxon>
        <taxon>rosids</taxon>
        <taxon>fabids</taxon>
        <taxon>Fabales</taxon>
        <taxon>Quillajaceae</taxon>
        <taxon>Quillaja</taxon>
    </lineage>
</organism>
<keyword evidence="10" id="KW-0325">Glycoprotein</keyword>
<dbReference type="PANTHER" id="PTHR27004:SF428">
    <property type="entry name" value="OS01G0160600 PROTEIN"/>
    <property type="match status" value="1"/>
</dbReference>
<reference evidence="13" key="1">
    <citation type="journal article" date="2023" name="Science">
        <title>Elucidation of the pathway for biosynthesis of saponin adjuvants from the soapbark tree.</title>
        <authorList>
            <person name="Reed J."/>
            <person name="Orme A."/>
            <person name="El-Demerdash A."/>
            <person name="Owen C."/>
            <person name="Martin L.B.B."/>
            <person name="Misra R.C."/>
            <person name="Kikuchi S."/>
            <person name="Rejzek M."/>
            <person name="Martin A.C."/>
            <person name="Harkess A."/>
            <person name="Leebens-Mack J."/>
            <person name="Louveau T."/>
            <person name="Stephenson M.J."/>
            <person name="Osbourn A."/>
        </authorList>
    </citation>
    <scope>NUCLEOTIDE SEQUENCE</scope>
    <source>
        <strain evidence="13">S10</strain>
    </source>
</reference>
<feature type="compositionally biased region" description="Basic residues" evidence="11">
    <location>
        <begin position="532"/>
        <end position="546"/>
    </location>
</feature>
<dbReference type="Proteomes" id="UP001163823">
    <property type="component" value="Chromosome 8"/>
</dbReference>
<name>A0AAD7PN50_QUISA</name>
<dbReference type="Pfam" id="PF13855">
    <property type="entry name" value="LRR_8"/>
    <property type="match status" value="2"/>
</dbReference>
<keyword evidence="5 12" id="KW-0812">Transmembrane</keyword>
<evidence type="ECO:0000256" key="9">
    <source>
        <dbReference type="ARBA" id="ARBA00023170"/>
    </source>
</evidence>
<evidence type="ECO:0000313" key="13">
    <source>
        <dbReference type="EMBL" id="KAJ7960884.1"/>
    </source>
</evidence>
<feature type="transmembrane region" description="Helical" evidence="12">
    <location>
        <begin position="489"/>
        <end position="513"/>
    </location>
</feature>
<keyword evidence="7 12" id="KW-1133">Transmembrane helix</keyword>
<dbReference type="AlphaFoldDB" id="A0AAD7PN50"/>
<keyword evidence="3" id="KW-1003">Cell membrane</keyword>
<dbReference type="GO" id="GO:0005886">
    <property type="term" value="C:plasma membrane"/>
    <property type="evidence" value="ECO:0007669"/>
    <property type="project" value="UniProtKB-SubCell"/>
</dbReference>
<comment type="subcellular location">
    <subcellularLocation>
        <location evidence="1">Cell membrane</location>
        <topology evidence="1">Single-pass type I membrane protein</topology>
    </subcellularLocation>
</comment>
<dbReference type="EMBL" id="JARAOO010000008">
    <property type="protein sequence ID" value="KAJ7960884.1"/>
    <property type="molecule type" value="Genomic_DNA"/>
</dbReference>
<dbReference type="PANTHER" id="PTHR27004">
    <property type="entry name" value="RECEPTOR-LIKE PROTEIN 12 ISOFORM X1"/>
    <property type="match status" value="1"/>
</dbReference>
<evidence type="ECO:0000256" key="12">
    <source>
        <dbReference type="SAM" id="Phobius"/>
    </source>
</evidence>
<evidence type="ECO:0000256" key="6">
    <source>
        <dbReference type="ARBA" id="ARBA00022737"/>
    </source>
</evidence>
<sequence length="553" mass="61371">MFPQNLRYLQLSGNSLLTFSLDSNNHSTLPDLYLLDLSSCNVGHIFPKFLKHFHNLKYLNLSNNSIQGKVPKWLGVVDSLCYLDLSHNSLTGIDHQIPWGNLTNLDLSSNLLQGELPLPPNTIIFFSVSNNLLTGNVSPSICNSSSLQVLSLAHNNFSGQIPQCFGNSNQYLEVLDLQNNSFYGTIPSKICRTQNSLVTLNLNGNQLEGTLPRSLAKCTQLVVVDVGNNRIKDTFPFWLGTLQELQVLVLQANKFHGDFGNSKANSSFPELTIFDISNNNFTGILHATFFKYLKGMMHVDEGETAPQYIEYGLFVNRGFFSLNRDSVSVYQDSVSVTIKGNIFELPKILTTFTTIDLSNNKFEGKIPKVIGELHALKGLNLSHNGFTGPLPKSMGSLSNLEWLDLSSNKLTGKIPVEFINLNYLQVLNLSGNQLVGCIPRARHFDTFSNDSYEGNPGLKACNLDHEKRLPPPSTVLLQHEQDDDDESGFGWKAVAIGYGCGALFGMAMGYCVFSTGKPQWLVRMIEGDQNHNKRVKRPRSNARGGRRTQGTVN</sequence>
<evidence type="ECO:0000256" key="7">
    <source>
        <dbReference type="ARBA" id="ARBA00022989"/>
    </source>
</evidence>
<evidence type="ECO:0000256" key="10">
    <source>
        <dbReference type="ARBA" id="ARBA00023180"/>
    </source>
</evidence>
<keyword evidence="14" id="KW-1185">Reference proteome</keyword>
<dbReference type="SMART" id="SM00369">
    <property type="entry name" value="LRR_TYP"/>
    <property type="match status" value="3"/>
</dbReference>
<evidence type="ECO:0000256" key="1">
    <source>
        <dbReference type="ARBA" id="ARBA00004251"/>
    </source>
</evidence>
<keyword evidence="8 12" id="KW-0472">Membrane</keyword>